<comment type="caution">
    <text evidence="2">The sequence shown here is derived from an EMBL/GenBank/DDBJ whole genome shotgun (WGS) entry which is preliminary data.</text>
</comment>
<keyword evidence="1" id="KW-0472">Membrane</keyword>
<sequence>MKEFFKKNLTLILAFALPVGLIITVTIISYSPPATTEYDFVYSYCTEGINNYPYYCEGYLGKIYSVENDKLSINPVNPKQDSDYNGVPDIQQYTPHIFIHDTKNNESREISLEEARSLKLSGFLTSPDGVTITSGYYDRGIFPFYNGSSYDFYIIKDKKRSKLNLFNQNNLYRENFNFIGWVLSNQK</sequence>
<gene>
    <name evidence="2" type="ORF">COV29_01410</name>
</gene>
<proteinExistence type="predicted"/>
<evidence type="ECO:0000313" key="3">
    <source>
        <dbReference type="Proteomes" id="UP000228496"/>
    </source>
</evidence>
<organism evidence="2 3">
    <name type="scientific">Candidatus Yanofskybacteria bacterium CG10_big_fil_rev_8_21_14_0_10_36_16</name>
    <dbReference type="NCBI Taxonomy" id="1975096"/>
    <lineage>
        <taxon>Bacteria</taxon>
        <taxon>Candidatus Yanofskyibacteriota</taxon>
    </lineage>
</organism>
<evidence type="ECO:0000256" key="1">
    <source>
        <dbReference type="SAM" id="Phobius"/>
    </source>
</evidence>
<protein>
    <submittedName>
        <fullName evidence="2">Uncharacterized protein</fullName>
    </submittedName>
</protein>
<keyword evidence="1" id="KW-0812">Transmembrane</keyword>
<dbReference type="EMBL" id="PCXQ01000004">
    <property type="protein sequence ID" value="PJE50920.1"/>
    <property type="molecule type" value="Genomic_DNA"/>
</dbReference>
<dbReference type="Proteomes" id="UP000228496">
    <property type="component" value="Unassembled WGS sequence"/>
</dbReference>
<feature type="transmembrane region" description="Helical" evidence="1">
    <location>
        <begin position="9"/>
        <end position="30"/>
    </location>
</feature>
<keyword evidence="1" id="KW-1133">Transmembrane helix</keyword>
<accession>A0A2J0Q768</accession>
<evidence type="ECO:0000313" key="2">
    <source>
        <dbReference type="EMBL" id="PJE50920.1"/>
    </source>
</evidence>
<reference evidence="2 3" key="1">
    <citation type="submission" date="2017-09" db="EMBL/GenBank/DDBJ databases">
        <title>Depth-based differentiation of microbial function through sediment-hosted aquifers and enrichment of novel symbionts in the deep terrestrial subsurface.</title>
        <authorList>
            <person name="Probst A.J."/>
            <person name="Ladd B."/>
            <person name="Jarett J.K."/>
            <person name="Geller-Mcgrath D.E."/>
            <person name="Sieber C.M."/>
            <person name="Emerson J.B."/>
            <person name="Anantharaman K."/>
            <person name="Thomas B.C."/>
            <person name="Malmstrom R."/>
            <person name="Stieglmeier M."/>
            <person name="Klingl A."/>
            <person name="Woyke T."/>
            <person name="Ryan C.M."/>
            <person name="Banfield J.F."/>
        </authorList>
    </citation>
    <scope>NUCLEOTIDE SEQUENCE [LARGE SCALE GENOMIC DNA]</scope>
    <source>
        <strain evidence="2">CG10_big_fil_rev_8_21_14_0_10_36_16</strain>
    </source>
</reference>
<name>A0A2J0Q768_9BACT</name>
<dbReference type="AlphaFoldDB" id="A0A2J0Q768"/>